<reference evidence="3" key="1">
    <citation type="journal article" date="2020" name="Stud. Mycol.">
        <title>101 Dothideomycetes genomes: a test case for predicting lifestyles and emergence of pathogens.</title>
        <authorList>
            <person name="Haridas S."/>
            <person name="Albert R."/>
            <person name="Binder M."/>
            <person name="Bloem J."/>
            <person name="Labutti K."/>
            <person name="Salamov A."/>
            <person name="Andreopoulos B."/>
            <person name="Baker S."/>
            <person name="Barry K."/>
            <person name="Bills G."/>
            <person name="Bluhm B."/>
            <person name="Cannon C."/>
            <person name="Castanera R."/>
            <person name="Culley D."/>
            <person name="Daum C."/>
            <person name="Ezra D."/>
            <person name="Gonzalez J."/>
            <person name="Henrissat B."/>
            <person name="Kuo A."/>
            <person name="Liang C."/>
            <person name="Lipzen A."/>
            <person name="Lutzoni F."/>
            <person name="Magnuson J."/>
            <person name="Mondo S."/>
            <person name="Nolan M."/>
            <person name="Ohm R."/>
            <person name="Pangilinan J."/>
            <person name="Park H.-J."/>
            <person name="Ramirez L."/>
            <person name="Alfaro M."/>
            <person name="Sun H."/>
            <person name="Tritt A."/>
            <person name="Yoshinaga Y."/>
            <person name="Zwiers L.-H."/>
            <person name="Turgeon B."/>
            <person name="Goodwin S."/>
            <person name="Spatafora J."/>
            <person name="Crous P."/>
            <person name="Grigoriev I."/>
        </authorList>
    </citation>
    <scope>NUCLEOTIDE SEQUENCE</scope>
    <source>
        <strain evidence="3">CBS 113389</strain>
    </source>
</reference>
<dbReference type="Proteomes" id="UP000799767">
    <property type="component" value="Unassembled WGS sequence"/>
</dbReference>
<feature type="compositionally biased region" description="Pro residues" evidence="2">
    <location>
        <begin position="29"/>
        <end position="41"/>
    </location>
</feature>
<evidence type="ECO:0000256" key="1">
    <source>
        <dbReference type="SAM" id="Coils"/>
    </source>
</evidence>
<name>A0A6A6Q3I9_9PEZI</name>
<feature type="region of interest" description="Disordered" evidence="2">
    <location>
        <begin position="1"/>
        <end position="97"/>
    </location>
</feature>
<feature type="region of interest" description="Disordered" evidence="2">
    <location>
        <begin position="693"/>
        <end position="721"/>
    </location>
</feature>
<proteinExistence type="predicted"/>
<feature type="compositionally biased region" description="Low complexity" evidence="2">
    <location>
        <begin position="788"/>
        <end position="800"/>
    </location>
</feature>
<dbReference type="EMBL" id="MU001632">
    <property type="protein sequence ID" value="KAF2486960.1"/>
    <property type="molecule type" value="Genomic_DNA"/>
</dbReference>
<feature type="compositionally biased region" description="Basic and acidic residues" evidence="2">
    <location>
        <begin position="66"/>
        <end position="80"/>
    </location>
</feature>
<accession>A0A6A6Q3I9</accession>
<feature type="region of interest" description="Disordered" evidence="2">
    <location>
        <begin position="127"/>
        <end position="154"/>
    </location>
</feature>
<evidence type="ECO:0000313" key="4">
    <source>
        <dbReference type="Proteomes" id="UP000799767"/>
    </source>
</evidence>
<feature type="region of interest" description="Disordered" evidence="2">
    <location>
        <begin position="497"/>
        <end position="560"/>
    </location>
</feature>
<gene>
    <name evidence="3" type="ORF">BDY17DRAFT_292418</name>
</gene>
<feature type="coiled-coil region" evidence="1">
    <location>
        <begin position="218"/>
        <end position="245"/>
    </location>
</feature>
<keyword evidence="4" id="KW-1185">Reference proteome</keyword>
<dbReference type="RefSeq" id="XP_033593529.1">
    <property type="nucleotide sequence ID" value="XM_033732820.1"/>
</dbReference>
<feature type="compositionally biased region" description="Polar residues" evidence="2">
    <location>
        <begin position="696"/>
        <end position="709"/>
    </location>
</feature>
<evidence type="ECO:0000313" key="3">
    <source>
        <dbReference type="EMBL" id="KAF2486960.1"/>
    </source>
</evidence>
<keyword evidence="1" id="KW-0175">Coiled coil</keyword>
<dbReference type="AlphaFoldDB" id="A0A6A6Q3I9"/>
<feature type="compositionally biased region" description="Polar residues" evidence="2">
    <location>
        <begin position="396"/>
        <end position="409"/>
    </location>
</feature>
<feature type="compositionally biased region" description="Basic and acidic residues" evidence="2">
    <location>
        <begin position="346"/>
        <end position="358"/>
    </location>
</feature>
<feature type="region of interest" description="Disordered" evidence="2">
    <location>
        <begin position="726"/>
        <end position="745"/>
    </location>
</feature>
<dbReference type="OrthoDB" id="3438840at2759"/>
<dbReference type="GeneID" id="54473822"/>
<organism evidence="3 4">
    <name type="scientific">Neohortaea acidophila</name>
    <dbReference type="NCBI Taxonomy" id="245834"/>
    <lineage>
        <taxon>Eukaryota</taxon>
        <taxon>Fungi</taxon>
        <taxon>Dikarya</taxon>
        <taxon>Ascomycota</taxon>
        <taxon>Pezizomycotina</taxon>
        <taxon>Dothideomycetes</taxon>
        <taxon>Dothideomycetidae</taxon>
        <taxon>Mycosphaerellales</taxon>
        <taxon>Teratosphaeriaceae</taxon>
        <taxon>Neohortaea</taxon>
    </lineage>
</organism>
<feature type="region of interest" description="Disordered" evidence="2">
    <location>
        <begin position="326"/>
        <end position="409"/>
    </location>
</feature>
<evidence type="ECO:0000256" key="2">
    <source>
        <dbReference type="SAM" id="MobiDB-lite"/>
    </source>
</evidence>
<feature type="compositionally biased region" description="Basic and acidic residues" evidence="2">
    <location>
        <begin position="754"/>
        <end position="764"/>
    </location>
</feature>
<feature type="region of interest" description="Disordered" evidence="2">
    <location>
        <begin position="754"/>
        <end position="800"/>
    </location>
</feature>
<feature type="region of interest" description="Disordered" evidence="2">
    <location>
        <begin position="421"/>
        <end position="444"/>
    </location>
</feature>
<feature type="compositionally biased region" description="Polar residues" evidence="2">
    <location>
        <begin position="433"/>
        <end position="444"/>
    </location>
</feature>
<feature type="region of interest" description="Disordered" evidence="2">
    <location>
        <begin position="168"/>
        <end position="206"/>
    </location>
</feature>
<protein>
    <submittedName>
        <fullName evidence="3">Uncharacterized protein</fullName>
    </submittedName>
</protein>
<sequence>MAPLMDSNRRPVRSIPSPTLTNPDMLLPDQPPSFPLLPSSPRPVRRDRPPSPGYLRHQPKAPVPSDLRDQTNHASNREDAAIATAGKREKRGLMSRKMMLLRSRTASNGYGSRAGQEATFSPNAFVTDMGDIGPEQYPGSKWSTDESEAESEDMSGLPQFLAKYKTSARASRADDDLEGSTAVGLHEYPESTVAPVSDEDEEERLQKEKDEQASAILSKRAEQILANAKKRLNLMEGNLRGARDLVAPLTAANLKRATSVASYVPPINNFGGITRYVEGGYQYDPTTRKRYRRLHAQASNPVLGRDYQGHSRGFSEADIPERTSPAFHAVQSSASVTPQRALKGSRSHESLGRSRFLDSRTSPDPGLAPLIEDEAPISPVETPRSSASSRAELRNNRSSLTPENLHEQMSSLRGRISALKERAREDSLKRKSTQNMREVSPLNNASADAPELFCASSSTYNSPSMDTRAGLFSANQRSREALPPASRINTGSRNAFAEQAKHLRKPSHDSDKSTGSTVRGGGNALSPLTHRRTPSGTAVVQSSKHRYSHHQSQQVQDAQGIHGEEEEIGTAHDGTSDYGDDEKSAVGGSVYEDATNAQPPLVVAHEDREDAFDYENFFLHSAMSYYASDLRPASKYSEDSVDSGETERGPTATADILDSYRDSYAFSNSGSELEMPETPEQLRQIERNLHRRTISEDSASSFATANEGQESSDTDEMSSARVSTAMEWPMPPSDPNTSRPGTAVPIKPRQIEIARSDSSSDRADSGLGSNGSQDSLARPQIKTPMHKSSLSSSAAMSSPMLGPPLSPGAVSKDPATLAVNALLTPDGRRLGLRDKALVFSMVESLKTVCRQLQEGEETSLESRMLRRRLDDARRVLLGGTEVRPGTS</sequence>